<evidence type="ECO:0000313" key="3">
    <source>
        <dbReference type="Proteomes" id="UP000323166"/>
    </source>
</evidence>
<reference evidence="2 3" key="1">
    <citation type="submission" date="2019-07" db="EMBL/GenBank/DDBJ databases">
        <title>Genomic Encyclopedia of Type Strains, Phase I: the one thousand microbial genomes (KMG-I) project.</title>
        <authorList>
            <person name="Kyrpides N."/>
        </authorList>
    </citation>
    <scope>NUCLEOTIDE SEQUENCE [LARGE SCALE GENOMIC DNA]</scope>
    <source>
        <strain evidence="2 3">DSM 6562</strain>
    </source>
</reference>
<dbReference type="Proteomes" id="UP000323166">
    <property type="component" value="Unassembled WGS sequence"/>
</dbReference>
<name>A0A5S4ZTY2_9FIRM</name>
<organism evidence="2 3">
    <name type="scientific">Desulfallas thermosapovorans DSM 6562</name>
    <dbReference type="NCBI Taxonomy" id="1121431"/>
    <lineage>
        <taxon>Bacteria</taxon>
        <taxon>Bacillati</taxon>
        <taxon>Bacillota</taxon>
        <taxon>Clostridia</taxon>
        <taxon>Eubacteriales</taxon>
        <taxon>Desulfallaceae</taxon>
        <taxon>Desulfallas</taxon>
    </lineage>
</organism>
<gene>
    <name evidence="2" type="ORF">LX24_01616</name>
</gene>
<sequence>MCTKMIFNKYKFFMVCMLAMLFWGGPDVSTARAALDWTVHVERTVGNKQTDRGFFIQPTNDGGYIIVGETQSGQDYDLYLVKLSAKGYFQWHKTFGGSKNERGYSVRQTGDGGYIIAGNTQPVFGRGDYNVYLVKTDASGRQQWNREFGGTSEDTGTCVLQTSDGGYIIAGTTNSTGAGASDAYLIKTDAAGKKEWEKTFGGKETDSATVVRQTSDGGFIVAGQTYSFGAGGYDVYLVKTDASGNETWTQTFGGVNWDTAASVEQTSDGGYIVVGQTSSFGIGNNDI</sequence>
<proteinExistence type="predicted"/>
<feature type="signal peptide" evidence="1">
    <location>
        <begin position="1"/>
        <end position="33"/>
    </location>
</feature>
<dbReference type="AlphaFoldDB" id="A0A5S4ZTY2"/>
<feature type="chain" id="PRO_5024385478" evidence="1">
    <location>
        <begin position="34"/>
        <end position="287"/>
    </location>
</feature>
<dbReference type="PANTHER" id="PTHR42754:SF1">
    <property type="entry name" value="LIPOPROTEIN"/>
    <property type="match status" value="1"/>
</dbReference>
<accession>A0A5S4ZTY2</accession>
<dbReference type="InterPro" id="IPR011047">
    <property type="entry name" value="Quinoprotein_ADH-like_sf"/>
</dbReference>
<evidence type="ECO:0000313" key="2">
    <source>
        <dbReference type="EMBL" id="TYO95653.1"/>
    </source>
</evidence>
<dbReference type="RefSeq" id="WP_166511620.1">
    <property type="nucleotide sequence ID" value="NZ_VNHM01000007.1"/>
</dbReference>
<evidence type="ECO:0000256" key="1">
    <source>
        <dbReference type="SAM" id="SignalP"/>
    </source>
</evidence>
<keyword evidence="1" id="KW-0732">Signal</keyword>
<dbReference type="SUPFAM" id="SSF50998">
    <property type="entry name" value="Quinoprotein alcohol dehydrogenase-like"/>
    <property type="match status" value="1"/>
</dbReference>
<comment type="caution">
    <text evidence="2">The sequence shown here is derived from an EMBL/GenBank/DDBJ whole genome shotgun (WGS) entry which is preliminary data.</text>
</comment>
<keyword evidence="3" id="KW-1185">Reference proteome</keyword>
<dbReference type="EMBL" id="VNHM01000007">
    <property type="protein sequence ID" value="TYO95653.1"/>
    <property type="molecule type" value="Genomic_DNA"/>
</dbReference>
<protein>
    <submittedName>
        <fullName evidence="2">Uncharacterized protein</fullName>
    </submittedName>
</protein>
<dbReference type="PANTHER" id="PTHR42754">
    <property type="entry name" value="ENDOGLUCANASE"/>
    <property type="match status" value="1"/>
</dbReference>